<reference evidence="3" key="1">
    <citation type="journal article" date="2019" name="Int. J. Syst. Evol. Microbiol.">
        <title>The Global Catalogue of Microorganisms (GCM) 10K type strain sequencing project: providing services to taxonomists for standard genome sequencing and annotation.</title>
        <authorList>
            <consortium name="The Broad Institute Genomics Platform"/>
            <consortium name="The Broad Institute Genome Sequencing Center for Infectious Disease"/>
            <person name="Wu L."/>
            <person name="Ma J."/>
        </authorList>
    </citation>
    <scope>NUCLEOTIDE SEQUENCE [LARGE SCALE GENOMIC DNA]</scope>
    <source>
        <strain evidence="3">JCM 17024</strain>
    </source>
</reference>
<protein>
    <submittedName>
        <fullName evidence="2">Cyclase family protein</fullName>
    </submittedName>
</protein>
<comment type="caution">
    <text evidence="2">The sequence shown here is derived from an EMBL/GenBank/DDBJ whole genome shotgun (WGS) entry which is preliminary data.</text>
</comment>
<dbReference type="Proteomes" id="UP001501591">
    <property type="component" value="Unassembled WGS sequence"/>
</dbReference>
<feature type="region of interest" description="Disordered" evidence="1">
    <location>
        <begin position="1"/>
        <end position="27"/>
    </location>
</feature>
<dbReference type="Pfam" id="PF04199">
    <property type="entry name" value="Cyclase"/>
    <property type="match status" value="1"/>
</dbReference>
<accession>A0ABP7NJ65</accession>
<keyword evidence="3" id="KW-1185">Reference proteome</keyword>
<gene>
    <name evidence="2" type="ORF">GCM10022383_27640</name>
</gene>
<dbReference type="Gene3D" id="3.50.30.50">
    <property type="entry name" value="Putative cyclase"/>
    <property type="match status" value="1"/>
</dbReference>
<name>A0ABP7NJ65_9MICO</name>
<dbReference type="RefSeq" id="WP_344820291.1">
    <property type="nucleotide sequence ID" value="NZ_BAABCP010000002.1"/>
</dbReference>
<dbReference type="PANTHER" id="PTHR31118">
    <property type="entry name" value="CYCLASE-LIKE PROTEIN 2"/>
    <property type="match status" value="1"/>
</dbReference>
<dbReference type="InterPro" id="IPR037175">
    <property type="entry name" value="KFase_sf"/>
</dbReference>
<dbReference type="PANTHER" id="PTHR31118:SF32">
    <property type="entry name" value="KYNURENINE FORMAMIDASE"/>
    <property type="match status" value="1"/>
</dbReference>
<dbReference type="InterPro" id="IPR007325">
    <property type="entry name" value="KFase/CYL"/>
</dbReference>
<dbReference type="SUPFAM" id="SSF102198">
    <property type="entry name" value="Putative cyclase"/>
    <property type="match status" value="1"/>
</dbReference>
<organism evidence="2 3">
    <name type="scientific">Microbacterium soli</name>
    <dbReference type="NCBI Taxonomy" id="446075"/>
    <lineage>
        <taxon>Bacteria</taxon>
        <taxon>Bacillati</taxon>
        <taxon>Actinomycetota</taxon>
        <taxon>Actinomycetes</taxon>
        <taxon>Micrococcales</taxon>
        <taxon>Microbacteriaceae</taxon>
        <taxon>Microbacterium</taxon>
    </lineage>
</organism>
<sequence length="222" mass="24968">MHRQPIDLSVPIGPDTFGPPSTNQQLQMEHHHKGPGFWQVTHVSHSVHTGTHFDTPWHVYEDGAKTSDVSLNDVCGRAALFELTKGPGEAVTEDDLGRTDPGLQPGQLAVLHTGWSDEMWGKFPDYYTQSPWLHESAAHWLAARKPKAIVFDFFEEYCARQPDFTSEEFIVHRILLGAGVFLIEQGTNFHLLRGKNAFLYPAFYKLQQSDGAPARLFALTED</sequence>
<evidence type="ECO:0000313" key="3">
    <source>
        <dbReference type="Proteomes" id="UP001501591"/>
    </source>
</evidence>
<evidence type="ECO:0000256" key="1">
    <source>
        <dbReference type="SAM" id="MobiDB-lite"/>
    </source>
</evidence>
<evidence type="ECO:0000313" key="2">
    <source>
        <dbReference type="EMBL" id="GAA3948355.1"/>
    </source>
</evidence>
<proteinExistence type="predicted"/>
<dbReference type="EMBL" id="BAABCP010000002">
    <property type="protein sequence ID" value="GAA3948355.1"/>
    <property type="molecule type" value="Genomic_DNA"/>
</dbReference>